<name>A0A1F6WQ77_9BACT</name>
<dbReference type="GO" id="GO:0000160">
    <property type="term" value="P:phosphorelay signal transduction system"/>
    <property type="evidence" value="ECO:0007669"/>
    <property type="project" value="InterPro"/>
</dbReference>
<dbReference type="PROSITE" id="PS50110">
    <property type="entry name" value="RESPONSE_REGULATORY"/>
    <property type="match status" value="1"/>
</dbReference>
<dbReference type="InterPro" id="IPR050595">
    <property type="entry name" value="Bact_response_regulator"/>
</dbReference>
<dbReference type="Pfam" id="PF00072">
    <property type="entry name" value="Response_reg"/>
    <property type="match status" value="1"/>
</dbReference>
<gene>
    <name evidence="4" type="ORF">A2997_00780</name>
</gene>
<evidence type="ECO:0000256" key="1">
    <source>
        <dbReference type="ARBA" id="ARBA00022553"/>
    </source>
</evidence>
<accession>A0A1F6WQ77</accession>
<dbReference type="Proteomes" id="UP000179448">
    <property type="component" value="Unassembled WGS sequence"/>
</dbReference>
<evidence type="ECO:0000256" key="2">
    <source>
        <dbReference type="PROSITE-ProRule" id="PRU00169"/>
    </source>
</evidence>
<protein>
    <recommendedName>
        <fullName evidence="3">Response regulatory domain-containing protein</fullName>
    </recommendedName>
</protein>
<evidence type="ECO:0000259" key="3">
    <source>
        <dbReference type="PROSITE" id="PS50110"/>
    </source>
</evidence>
<reference evidence="4 5" key="1">
    <citation type="journal article" date="2016" name="Nat. Commun.">
        <title>Thousands of microbial genomes shed light on interconnected biogeochemical processes in an aquifer system.</title>
        <authorList>
            <person name="Anantharaman K."/>
            <person name="Brown C.T."/>
            <person name="Hug L.A."/>
            <person name="Sharon I."/>
            <person name="Castelle C.J."/>
            <person name="Probst A.J."/>
            <person name="Thomas B.C."/>
            <person name="Singh A."/>
            <person name="Wilkins M.J."/>
            <person name="Karaoz U."/>
            <person name="Brodie E.L."/>
            <person name="Williams K.H."/>
            <person name="Hubbard S.S."/>
            <person name="Banfield J.F."/>
        </authorList>
    </citation>
    <scope>NUCLEOTIDE SEQUENCE [LARGE SCALE GENOMIC DNA]</scope>
</reference>
<comment type="caution">
    <text evidence="4">The sequence shown here is derived from an EMBL/GenBank/DDBJ whole genome shotgun (WGS) entry which is preliminary data.</text>
</comment>
<dbReference type="SUPFAM" id="SSF52172">
    <property type="entry name" value="CheY-like"/>
    <property type="match status" value="1"/>
</dbReference>
<feature type="domain" description="Response regulatory" evidence="3">
    <location>
        <begin position="7"/>
        <end position="123"/>
    </location>
</feature>
<evidence type="ECO:0000313" key="5">
    <source>
        <dbReference type="Proteomes" id="UP000179448"/>
    </source>
</evidence>
<evidence type="ECO:0000313" key="4">
    <source>
        <dbReference type="EMBL" id="OGI83974.1"/>
    </source>
</evidence>
<dbReference type="InterPro" id="IPR001789">
    <property type="entry name" value="Sig_transdc_resp-reg_receiver"/>
</dbReference>
<sequence>MTTSGKNILIIEDDEFLLSLAVTKLQKAGYDVESAKDGEDGIKKLAETKPDLLILDLMLPHIDGFEILKQIKSDTKFAGMRIVVFSNLGSDEDISKATKLGANDYMVKSSFTLDELVAKIDEHLK</sequence>
<dbReference type="EMBL" id="MFUQ01000005">
    <property type="protein sequence ID" value="OGI83974.1"/>
    <property type="molecule type" value="Genomic_DNA"/>
</dbReference>
<keyword evidence="1 2" id="KW-0597">Phosphoprotein</keyword>
<dbReference type="PANTHER" id="PTHR44591:SF3">
    <property type="entry name" value="RESPONSE REGULATORY DOMAIN-CONTAINING PROTEIN"/>
    <property type="match status" value="1"/>
</dbReference>
<organism evidence="4 5">
    <name type="scientific">Candidatus Nomurabacteria bacterium RIFCSPLOWO2_01_FULL_36_10b</name>
    <dbReference type="NCBI Taxonomy" id="1801766"/>
    <lineage>
        <taxon>Bacteria</taxon>
        <taxon>Candidatus Nomuraibacteriota</taxon>
    </lineage>
</organism>
<dbReference type="SMART" id="SM00448">
    <property type="entry name" value="REC"/>
    <property type="match status" value="1"/>
</dbReference>
<dbReference type="AlphaFoldDB" id="A0A1F6WQ77"/>
<dbReference type="InterPro" id="IPR011006">
    <property type="entry name" value="CheY-like_superfamily"/>
</dbReference>
<dbReference type="STRING" id="1801766.A2997_00780"/>
<dbReference type="Gene3D" id="3.40.50.2300">
    <property type="match status" value="1"/>
</dbReference>
<feature type="modified residue" description="4-aspartylphosphate" evidence="2">
    <location>
        <position position="56"/>
    </location>
</feature>
<proteinExistence type="predicted"/>
<dbReference type="PANTHER" id="PTHR44591">
    <property type="entry name" value="STRESS RESPONSE REGULATOR PROTEIN 1"/>
    <property type="match status" value="1"/>
</dbReference>